<keyword evidence="1" id="KW-0067">ATP-binding</keyword>
<protein>
    <submittedName>
        <fullName evidence="1">ATP-dependent RNA helicase dbp6</fullName>
        <ecNumber evidence="1">3.6.4.13</ecNumber>
    </submittedName>
</protein>
<sequence>MAPLYKRYIPPKASVASAPALQVSSPKQIPAPAPKEEPKKRKRERTDEEVAERKAKKLRKKGIDPATVPPAQTTKATEAAKSGVEQVVSTNGDAGEDIAEPRGEFAHIKNAKKRHKLEKEARNVRKAAEKAQKVDGQDVGANGEGPASHDDQRGHLGPGDSGTANIEQTAEWTQNASSEPANRKKRRKRDREEANAGVENGLTPDPPGTAAAAQSHQEEGRDEVKGSKDAQHLAMKAAPAELQHDEAPSHPKKRRHKLESVLQEPQTESQEGSADDREHLKRHGKIMSKFQKSAARSQAVPSPNAAAAEEPDRPQPVLLDLAPLPQPEKAPTPEFVPDSSALPPWVAKPTVVSSESKASFTDLKLDAKTVEHLSKLGFSDALPVQQALIPLLLPPGSAGARYFPSTESVLPDVAVGAPTGSGKTIAYLLPIIESLRKTSGLGRLKALIVVPTRELVMQVASVAESLAKGSSIKVGMATGSGPFKDEQAKLVKHGRKYDPDGYSRLIAKAHRQNYPPPQDTAEFEEYLDELEEQDAKEDQRVRDTVTCLIDHVPTYDSAVDILVATPGRLLEHLNTTLGFSLAHLEWLVLDEADKLLDLQYDGFLATINSELSRPRREEDEQDARERYLRSLGAWDERKERRVRKVVLSATMTRDVSKLVELRLRRPVMVVVRGEQAVDGAAAADGGVENAGEGFELPPTLREFIVPVGDGSEKPLFLVEILGTRILPADVGDGSKLEVGAGGGDERPTSDPDAEPSSSSDSSSETESESSSSSDEEPSDNETPKDEKNIHSEHEHNTDQPIHPSRALMLSRLASHRPATPTILIFTSSTESATRLAHLLKTLQPTWSPWITTMTMSSSRKPRPANPTDPIITISTDRAARGLDSLARPVTHVVQYDVPRSATGYVHRVGRTARVGREGEAWTLYSHSEARWFMQEVVETRTKVRRFGGVEKVRVEVGDEGLRERFGSVVKGMREEVLGGKGRGK</sequence>
<evidence type="ECO:0000313" key="1">
    <source>
        <dbReference type="EMBL" id="KAK3703307.1"/>
    </source>
</evidence>
<keyword evidence="1" id="KW-0547">Nucleotide-binding</keyword>
<dbReference type="EC" id="3.6.4.13" evidence="1"/>
<keyword evidence="1" id="KW-0378">Hydrolase</keyword>
<keyword evidence="1" id="KW-0347">Helicase</keyword>
<name>A0ACC3MT87_9PEZI</name>
<accession>A0ACC3MT87</accession>
<evidence type="ECO:0000313" key="2">
    <source>
        <dbReference type="Proteomes" id="UP001281147"/>
    </source>
</evidence>
<keyword evidence="2" id="KW-1185">Reference proteome</keyword>
<comment type="caution">
    <text evidence="1">The sequence shown here is derived from an EMBL/GenBank/DDBJ whole genome shotgun (WGS) entry which is preliminary data.</text>
</comment>
<proteinExistence type="predicted"/>
<gene>
    <name evidence="1" type="primary">DBP6_2</name>
    <name evidence="1" type="ORF">LTR37_014519</name>
</gene>
<reference evidence="1" key="1">
    <citation type="submission" date="2023-07" db="EMBL/GenBank/DDBJ databases">
        <title>Black Yeasts Isolated from many extreme environments.</title>
        <authorList>
            <person name="Coleine C."/>
            <person name="Stajich J.E."/>
            <person name="Selbmann L."/>
        </authorList>
    </citation>
    <scope>NUCLEOTIDE SEQUENCE</scope>
    <source>
        <strain evidence="1">CCFEE 5714</strain>
    </source>
</reference>
<dbReference type="Proteomes" id="UP001281147">
    <property type="component" value="Unassembled WGS sequence"/>
</dbReference>
<organism evidence="1 2">
    <name type="scientific">Vermiconidia calcicola</name>
    <dbReference type="NCBI Taxonomy" id="1690605"/>
    <lineage>
        <taxon>Eukaryota</taxon>
        <taxon>Fungi</taxon>
        <taxon>Dikarya</taxon>
        <taxon>Ascomycota</taxon>
        <taxon>Pezizomycotina</taxon>
        <taxon>Dothideomycetes</taxon>
        <taxon>Dothideomycetidae</taxon>
        <taxon>Mycosphaerellales</taxon>
        <taxon>Extremaceae</taxon>
        <taxon>Vermiconidia</taxon>
    </lineage>
</organism>
<dbReference type="EMBL" id="JAUTXU010000153">
    <property type="protein sequence ID" value="KAK3703307.1"/>
    <property type="molecule type" value="Genomic_DNA"/>
</dbReference>